<protein>
    <submittedName>
        <fullName evidence="2">Nucleoside deaminase</fullName>
        <ecNumber evidence="2">3.5.4.33</ecNumber>
    </submittedName>
</protein>
<dbReference type="SUPFAM" id="SSF53927">
    <property type="entry name" value="Cytidine deaminase-like"/>
    <property type="match status" value="1"/>
</dbReference>
<keyword evidence="2" id="KW-0378">Hydrolase</keyword>
<feature type="domain" description="CMP/dCMP-type deaminase" evidence="1">
    <location>
        <begin position="3"/>
        <end position="126"/>
    </location>
</feature>
<evidence type="ECO:0000313" key="3">
    <source>
        <dbReference type="Proteomes" id="UP001595896"/>
    </source>
</evidence>
<organism evidence="2 3">
    <name type="scientific">Bacillus daqingensis</name>
    <dbReference type="NCBI Taxonomy" id="872396"/>
    <lineage>
        <taxon>Bacteria</taxon>
        <taxon>Bacillati</taxon>
        <taxon>Bacillota</taxon>
        <taxon>Bacilli</taxon>
        <taxon>Bacillales</taxon>
        <taxon>Bacillaceae</taxon>
        <taxon>Bacillus</taxon>
    </lineage>
</organism>
<evidence type="ECO:0000313" key="2">
    <source>
        <dbReference type="EMBL" id="MFC4736474.1"/>
    </source>
</evidence>
<reference evidence="3" key="1">
    <citation type="journal article" date="2019" name="Int. J. Syst. Evol. Microbiol.">
        <title>The Global Catalogue of Microorganisms (GCM) 10K type strain sequencing project: providing services to taxonomists for standard genome sequencing and annotation.</title>
        <authorList>
            <consortium name="The Broad Institute Genomics Platform"/>
            <consortium name="The Broad Institute Genome Sequencing Center for Infectious Disease"/>
            <person name="Wu L."/>
            <person name="Ma J."/>
        </authorList>
    </citation>
    <scope>NUCLEOTIDE SEQUENCE [LARGE SCALE GENOMIC DNA]</scope>
    <source>
        <strain evidence="3">JCM 12165</strain>
    </source>
</reference>
<accession>A0ABV9NX06</accession>
<dbReference type="CDD" id="cd01285">
    <property type="entry name" value="nucleoside_deaminase"/>
    <property type="match status" value="1"/>
</dbReference>
<dbReference type="Proteomes" id="UP001595896">
    <property type="component" value="Unassembled WGS sequence"/>
</dbReference>
<dbReference type="InterPro" id="IPR002125">
    <property type="entry name" value="CMP_dCMP_dom"/>
</dbReference>
<gene>
    <name evidence="2" type="ORF">ACFO4L_07730</name>
</gene>
<dbReference type="EMBL" id="JBHSGK010000005">
    <property type="protein sequence ID" value="MFC4736474.1"/>
    <property type="molecule type" value="Genomic_DNA"/>
</dbReference>
<dbReference type="EC" id="3.5.4.33" evidence="2"/>
<dbReference type="InterPro" id="IPR016193">
    <property type="entry name" value="Cytidine_deaminase-like"/>
</dbReference>
<evidence type="ECO:0000259" key="1">
    <source>
        <dbReference type="PROSITE" id="PS51747"/>
    </source>
</evidence>
<dbReference type="Pfam" id="PF00383">
    <property type="entry name" value="dCMP_cyt_deam_1"/>
    <property type="match status" value="1"/>
</dbReference>
<keyword evidence="3" id="KW-1185">Reference proteome</keyword>
<sequence>MNEQDSQWINRATALARENVLSGRGQPFGAVIVQDGVMLAEAVNDIDQTHDPTSHAEVEAVRRACRRIGSPELPGAVLYTSCYPCPMCLAAAYWAKINRIVYASDPEDAAAYGHDAAWLYQALSSESGTISMEHAGNPEVLHPFYLYENK</sequence>
<dbReference type="GO" id="GO:0052717">
    <property type="term" value="F:tRNA-specific adenosine-34 deaminase activity"/>
    <property type="evidence" value="ECO:0007669"/>
    <property type="project" value="UniProtKB-EC"/>
</dbReference>
<proteinExistence type="predicted"/>
<dbReference type="Gene3D" id="3.40.140.10">
    <property type="entry name" value="Cytidine Deaminase, domain 2"/>
    <property type="match status" value="1"/>
</dbReference>
<comment type="caution">
    <text evidence="2">The sequence shown here is derived from an EMBL/GenBank/DDBJ whole genome shotgun (WGS) entry which is preliminary data.</text>
</comment>
<dbReference type="PANTHER" id="PTHR11079">
    <property type="entry name" value="CYTOSINE DEAMINASE FAMILY MEMBER"/>
    <property type="match status" value="1"/>
</dbReference>
<dbReference type="RefSeq" id="WP_377909113.1">
    <property type="nucleotide sequence ID" value="NZ_JBHSGK010000005.1"/>
</dbReference>
<dbReference type="PANTHER" id="PTHR11079:SF161">
    <property type="entry name" value="CMP_DCMP-TYPE DEAMINASE DOMAIN-CONTAINING PROTEIN"/>
    <property type="match status" value="1"/>
</dbReference>
<dbReference type="PROSITE" id="PS51747">
    <property type="entry name" value="CYT_DCMP_DEAMINASES_2"/>
    <property type="match status" value="1"/>
</dbReference>
<name>A0ABV9NX06_9BACI</name>